<dbReference type="AlphaFoldDB" id="A0ABD3VMN7"/>
<proteinExistence type="predicted"/>
<comment type="caution">
    <text evidence="1">The sequence shown here is derived from an EMBL/GenBank/DDBJ whole genome shotgun (WGS) entry which is preliminary data.</text>
</comment>
<reference evidence="1 2" key="1">
    <citation type="submission" date="2024-11" db="EMBL/GenBank/DDBJ databases">
        <title>Chromosome-level genome assembly of the freshwater bivalve Anodonta woodiana.</title>
        <authorList>
            <person name="Chen X."/>
        </authorList>
    </citation>
    <scope>NUCLEOTIDE SEQUENCE [LARGE SCALE GENOMIC DNA]</scope>
    <source>
        <strain evidence="1">MN2024</strain>
        <tissue evidence="1">Gills</tissue>
    </source>
</reference>
<dbReference type="EMBL" id="JBJQND010000011">
    <property type="protein sequence ID" value="KAL3861808.1"/>
    <property type="molecule type" value="Genomic_DNA"/>
</dbReference>
<evidence type="ECO:0000313" key="2">
    <source>
        <dbReference type="Proteomes" id="UP001634394"/>
    </source>
</evidence>
<name>A0ABD3VMN7_SINWO</name>
<gene>
    <name evidence="1" type="ORF">ACJMK2_007826</name>
</gene>
<dbReference type="Proteomes" id="UP001634394">
    <property type="component" value="Unassembled WGS sequence"/>
</dbReference>
<organism evidence="1 2">
    <name type="scientific">Sinanodonta woodiana</name>
    <name type="common">Chinese pond mussel</name>
    <name type="synonym">Anodonta woodiana</name>
    <dbReference type="NCBI Taxonomy" id="1069815"/>
    <lineage>
        <taxon>Eukaryota</taxon>
        <taxon>Metazoa</taxon>
        <taxon>Spiralia</taxon>
        <taxon>Lophotrochozoa</taxon>
        <taxon>Mollusca</taxon>
        <taxon>Bivalvia</taxon>
        <taxon>Autobranchia</taxon>
        <taxon>Heteroconchia</taxon>
        <taxon>Palaeoheterodonta</taxon>
        <taxon>Unionida</taxon>
        <taxon>Unionoidea</taxon>
        <taxon>Unionidae</taxon>
        <taxon>Unioninae</taxon>
        <taxon>Sinanodonta</taxon>
    </lineage>
</organism>
<evidence type="ECO:0000313" key="1">
    <source>
        <dbReference type="EMBL" id="KAL3861808.1"/>
    </source>
</evidence>
<keyword evidence="2" id="KW-1185">Reference proteome</keyword>
<accession>A0ABD3VMN7</accession>
<protein>
    <submittedName>
        <fullName evidence="1">Uncharacterized protein</fullName>
    </submittedName>
</protein>
<sequence>MRSMIPSRRLFLRNIYNKIKMDINKIYPKNIKSLLDNRWVNVECKFSLILHYDIDSYTRVGTLRYFTKQGKNDEIIIDLTLQAFGLTDTGTEWHLLNQHRLVIAKPCNG</sequence>